<evidence type="ECO:0000256" key="1">
    <source>
        <dbReference type="SAM" id="MobiDB-lite"/>
    </source>
</evidence>
<comment type="caution">
    <text evidence="2">The sequence shown here is derived from an EMBL/GenBank/DDBJ whole genome shotgun (WGS) entry which is preliminary data.</text>
</comment>
<gene>
    <name evidence="2" type="ORF">GCM10010862_27520</name>
</gene>
<name>A0ABQ5W6T7_9HYPH</name>
<dbReference type="EMBL" id="BSNS01000011">
    <property type="protein sequence ID" value="GLQ55493.1"/>
    <property type="molecule type" value="Genomic_DNA"/>
</dbReference>
<keyword evidence="3" id="KW-1185">Reference proteome</keyword>
<proteinExistence type="predicted"/>
<dbReference type="RefSeq" id="WP_284340891.1">
    <property type="nucleotide sequence ID" value="NZ_BSNS01000011.1"/>
</dbReference>
<evidence type="ECO:0000313" key="3">
    <source>
        <dbReference type="Proteomes" id="UP001156691"/>
    </source>
</evidence>
<organism evidence="2 3">
    <name type="scientific">Devosia nitrariae</name>
    <dbReference type="NCBI Taxonomy" id="2071872"/>
    <lineage>
        <taxon>Bacteria</taxon>
        <taxon>Pseudomonadati</taxon>
        <taxon>Pseudomonadota</taxon>
        <taxon>Alphaproteobacteria</taxon>
        <taxon>Hyphomicrobiales</taxon>
        <taxon>Devosiaceae</taxon>
        <taxon>Devosia</taxon>
    </lineage>
</organism>
<evidence type="ECO:0000313" key="2">
    <source>
        <dbReference type="EMBL" id="GLQ55493.1"/>
    </source>
</evidence>
<feature type="region of interest" description="Disordered" evidence="1">
    <location>
        <begin position="54"/>
        <end position="75"/>
    </location>
</feature>
<reference evidence="3" key="1">
    <citation type="journal article" date="2019" name="Int. J. Syst. Evol. Microbiol.">
        <title>The Global Catalogue of Microorganisms (GCM) 10K type strain sequencing project: providing services to taxonomists for standard genome sequencing and annotation.</title>
        <authorList>
            <consortium name="The Broad Institute Genomics Platform"/>
            <consortium name="The Broad Institute Genome Sequencing Center for Infectious Disease"/>
            <person name="Wu L."/>
            <person name="Ma J."/>
        </authorList>
    </citation>
    <scope>NUCLEOTIDE SEQUENCE [LARGE SCALE GENOMIC DNA]</scope>
    <source>
        <strain evidence="3">NBRC 112416</strain>
    </source>
</reference>
<feature type="compositionally biased region" description="Basic and acidic residues" evidence="1">
    <location>
        <begin position="55"/>
        <end position="66"/>
    </location>
</feature>
<protein>
    <submittedName>
        <fullName evidence="2">Uncharacterized protein</fullName>
    </submittedName>
</protein>
<dbReference type="Proteomes" id="UP001156691">
    <property type="component" value="Unassembled WGS sequence"/>
</dbReference>
<accession>A0ABQ5W6T7</accession>
<sequence>MGEWIDMDRWVECATMERPGIIFEVVNAQGQSVFTPCVAEVPVPFDWESGPIKFRPIEEPKPRHSDPLPPPIGKR</sequence>